<comment type="caution">
    <text evidence="2">The sequence shown here is derived from an EMBL/GenBank/DDBJ whole genome shotgun (WGS) entry which is preliminary data.</text>
</comment>
<dbReference type="OrthoDB" id="1930727at2759"/>
<dbReference type="AlphaFoldDB" id="A0A6A4PIB3"/>
<sequence length="332" mass="35877">MPSGPKKRKASKKKKQNENNINNLQRNDELKSQDEIGSDGEVSSPQHHDHDGHHQNPFREGSEEAEKRVPPAAQPIASDAKSMEEIPSDTLIDKILGQKEDNVVLIQGNVKSEESSETKDASFEHIETAKESCYGNVNGGGTSNDESVTKNNPKDEDYNSIEEAIVCHELVKSIDSPPSDVTSIAENAPVEETGNKAAESSVNSVKAVASLSVAETGDNGSLLVEKTLVPSVGVTGVAMKISEYNVYPLIDKNARTLNLEEPKTKECDSEVLTSLSASPFTKSFNGEEHNKESETPESSENQPLVASAPHMVQKTSWLSCCGLYEVVSGSDR</sequence>
<dbReference type="PANTHER" id="PTHR37187">
    <property type="entry name" value="EXPRESSED PROTEIN"/>
    <property type="match status" value="1"/>
</dbReference>
<dbReference type="Proteomes" id="UP000447434">
    <property type="component" value="Chromosome 13"/>
</dbReference>
<name>A0A6A4PIB3_LUPAL</name>
<feature type="region of interest" description="Disordered" evidence="1">
    <location>
        <begin position="278"/>
        <end position="308"/>
    </location>
</feature>
<feature type="region of interest" description="Disordered" evidence="1">
    <location>
        <begin position="134"/>
        <end position="156"/>
    </location>
</feature>
<evidence type="ECO:0000256" key="1">
    <source>
        <dbReference type="SAM" id="MobiDB-lite"/>
    </source>
</evidence>
<dbReference type="PANTHER" id="PTHR37187:SF19">
    <property type="entry name" value="(RAPE) HYPOTHETICAL PROTEIN"/>
    <property type="match status" value="1"/>
</dbReference>
<feature type="compositionally biased region" description="Basic residues" evidence="1">
    <location>
        <begin position="1"/>
        <end position="15"/>
    </location>
</feature>
<reference evidence="3" key="1">
    <citation type="journal article" date="2020" name="Nat. Commun.">
        <title>Genome sequence of the cluster root forming white lupin.</title>
        <authorList>
            <person name="Hufnagel B."/>
            <person name="Marques A."/>
            <person name="Soriano A."/>
            <person name="Marques L."/>
            <person name="Divol F."/>
            <person name="Doumas P."/>
            <person name="Sallet E."/>
            <person name="Mancinotti D."/>
            <person name="Carrere S."/>
            <person name="Marande W."/>
            <person name="Arribat S."/>
            <person name="Keller J."/>
            <person name="Huneau C."/>
            <person name="Blein T."/>
            <person name="Aime D."/>
            <person name="Laguerre M."/>
            <person name="Taylor J."/>
            <person name="Schubert V."/>
            <person name="Nelson M."/>
            <person name="Geu-Flores F."/>
            <person name="Crespi M."/>
            <person name="Gallardo-Guerrero K."/>
            <person name="Delaux P.-M."/>
            <person name="Salse J."/>
            <person name="Berges H."/>
            <person name="Guyot R."/>
            <person name="Gouzy J."/>
            <person name="Peret B."/>
        </authorList>
    </citation>
    <scope>NUCLEOTIDE SEQUENCE [LARGE SCALE GENOMIC DNA]</scope>
    <source>
        <strain evidence="3">cv. Amiga</strain>
    </source>
</reference>
<evidence type="ECO:0000313" key="2">
    <source>
        <dbReference type="EMBL" id="KAE9601217.1"/>
    </source>
</evidence>
<keyword evidence="3" id="KW-1185">Reference proteome</keyword>
<organism evidence="2 3">
    <name type="scientific">Lupinus albus</name>
    <name type="common">White lupine</name>
    <name type="synonym">Lupinus termis</name>
    <dbReference type="NCBI Taxonomy" id="3870"/>
    <lineage>
        <taxon>Eukaryota</taxon>
        <taxon>Viridiplantae</taxon>
        <taxon>Streptophyta</taxon>
        <taxon>Embryophyta</taxon>
        <taxon>Tracheophyta</taxon>
        <taxon>Spermatophyta</taxon>
        <taxon>Magnoliopsida</taxon>
        <taxon>eudicotyledons</taxon>
        <taxon>Gunneridae</taxon>
        <taxon>Pentapetalae</taxon>
        <taxon>rosids</taxon>
        <taxon>fabids</taxon>
        <taxon>Fabales</taxon>
        <taxon>Fabaceae</taxon>
        <taxon>Papilionoideae</taxon>
        <taxon>50 kb inversion clade</taxon>
        <taxon>genistoids sensu lato</taxon>
        <taxon>core genistoids</taxon>
        <taxon>Genisteae</taxon>
        <taxon>Lupinus</taxon>
    </lineage>
</organism>
<feature type="region of interest" description="Disordered" evidence="1">
    <location>
        <begin position="1"/>
        <end position="85"/>
    </location>
</feature>
<accession>A0A6A4PIB3</accession>
<feature type="compositionally biased region" description="Basic and acidic residues" evidence="1">
    <location>
        <begin position="60"/>
        <end position="69"/>
    </location>
</feature>
<proteinExistence type="predicted"/>
<dbReference type="EMBL" id="WOCE01000013">
    <property type="protein sequence ID" value="KAE9601217.1"/>
    <property type="molecule type" value="Genomic_DNA"/>
</dbReference>
<feature type="compositionally biased region" description="Basic and acidic residues" evidence="1">
    <location>
        <begin position="285"/>
        <end position="294"/>
    </location>
</feature>
<evidence type="ECO:0000313" key="3">
    <source>
        <dbReference type="Proteomes" id="UP000447434"/>
    </source>
</evidence>
<gene>
    <name evidence="2" type="ORF">Lalb_Chr13g0295461</name>
</gene>
<protein>
    <submittedName>
        <fullName evidence="2">Uncharacterized protein</fullName>
    </submittedName>
</protein>